<dbReference type="Proteomes" id="UP000198393">
    <property type="component" value="Unassembled WGS sequence"/>
</dbReference>
<protein>
    <recommendedName>
        <fullName evidence="5">DUF3278 domain-containing protein</fullName>
    </recommendedName>
</protein>
<keyword evidence="2" id="KW-0472">Membrane</keyword>
<accession>A0A239LEY7</accession>
<dbReference type="EMBL" id="FZPD01000005">
    <property type="protein sequence ID" value="SNT28094.1"/>
    <property type="molecule type" value="Genomic_DNA"/>
</dbReference>
<feature type="transmembrane region" description="Helical" evidence="2">
    <location>
        <begin position="70"/>
        <end position="89"/>
    </location>
</feature>
<evidence type="ECO:0008006" key="5">
    <source>
        <dbReference type="Google" id="ProtNLM"/>
    </source>
</evidence>
<reference evidence="3 4" key="1">
    <citation type="submission" date="2017-06" db="EMBL/GenBank/DDBJ databases">
        <authorList>
            <person name="Kim H.J."/>
            <person name="Triplett B.A."/>
        </authorList>
    </citation>
    <scope>NUCLEOTIDE SEQUENCE [LARGE SCALE GENOMIC DNA]</scope>
    <source>
        <strain evidence="3 4">DSM 19307</strain>
    </source>
</reference>
<keyword evidence="2" id="KW-0812">Transmembrane</keyword>
<feature type="transmembrane region" description="Helical" evidence="2">
    <location>
        <begin position="44"/>
        <end position="64"/>
    </location>
</feature>
<gene>
    <name evidence="3" type="ORF">SAMN05421640_3149</name>
</gene>
<feature type="transmembrane region" description="Helical" evidence="2">
    <location>
        <begin position="123"/>
        <end position="143"/>
    </location>
</feature>
<keyword evidence="4" id="KW-1185">Reference proteome</keyword>
<dbReference type="RefSeq" id="WP_089357825.1">
    <property type="nucleotide sequence ID" value="NZ_FZPD01000005.1"/>
</dbReference>
<evidence type="ECO:0000313" key="4">
    <source>
        <dbReference type="Proteomes" id="UP000198393"/>
    </source>
</evidence>
<dbReference type="OrthoDB" id="1162501at2"/>
<evidence type="ECO:0000313" key="3">
    <source>
        <dbReference type="EMBL" id="SNT28094.1"/>
    </source>
</evidence>
<proteinExistence type="predicted"/>
<organism evidence="3 4">
    <name type="scientific">Ekhidna lutea</name>
    <dbReference type="NCBI Taxonomy" id="447679"/>
    <lineage>
        <taxon>Bacteria</taxon>
        <taxon>Pseudomonadati</taxon>
        <taxon>Bacteroidota</taxon>
        <taxon>Cytophagia</taxon>
        <taxon>Cytophagales</taxon>
        <taxon>Reichenbachiellaceae</taxon>
        <taxon>Ekhidna</taxon>
    </lineage>
</organism>
<keyword evidence="2" id="KW-1133">Transmembrane helix</keyword>
<dbReference type="AlphaFoldDB" id="A0A239LEY7"/>
<evidence type="ECO:0000256" key="1">
    <source>
        <dbReference type="SAM" id="MobiDB-lite"/>
    </source>
</evidence>
<sequence>MSDLLDDLKNKWSDAKGGNPKHPSAEEVINLSKKKKKGAVNMHIGNIAILTITLIGISAFFIYVAPLQEILSHIGIALMTGGLLLRILIECYSTYRSTKLEISDSTAVSNEKFLKFYAYRKRIHGPVTISILVAYTIGFYILTPEFSTYFTTTQVVIMDLSYLLAAAIFGFSIRKGIKDEMRLLNEWKGLNEEIANG</sequence>
<feature type="region of interest" description="Disordered" evidence="1">
    <location>
        <begin position="1"/>
        <end position="25"/>
    </location>
</feature>
<name>A0A239LEY7_EKHLU</name>
<evidence type="ECO:0000256" key="2">
    <source>
        <dbReference type="SAM" id="Phobius"/>
    </source>
</evidence>
<feature type="transmembrane region" description="Helical" evidence="2">
    <location>
        <begin position="155"/>
        <end position="173"/>
    </location>
</feature>
<feature type="compositionally biased region" description="Basic and acidic residues" evidence="1">
    <location>
        <begin position="1"/>
        <end position="14"/>
    </location>
</feature>